<dbReference type="PANTHER" id="PTHR43046">
    <property type="entry name" value="GDP-MANNOSE MANNOSYL HYDROLASE"/>
    <property type="match status" value="1"/>
</dbReference>
<dbReference type="InterPro" id="IPR015797">
    <property type="entry name" value="NUDIX_hydrolase-like_dom_sf"/>
</dbReference>
<proteinExistence type="predicted"/>
<dbReference type="PANTHER" id="PTHR43046:SF12">
    <property type="entry name" value="GDP-MANNOSE MANNOSYL HYDROLASE"/>
    <property type="match status" value="1"/>
</dbReference>
<protein>
    <submittedName>
        <fullName evidence="5">NUDIX hydrolase</fullName>
    </submittedName>
</protein>
<evidence type="ECO:0000256" key="1">
    <source>
        <dbReference type="ARBA" id="ARBA00001946"/>
    </source>
</evidence>
<accession>A0ABW1LLQ5</accession>
<dbReference type="Gene3D" id="3.90.79.10">
    <property type="entry name" value="Nucleoside Triphosphate Pyrophosphohydrolase"/>
    <property type="match status" value="1"/>
</dbReference>
<feature type="domain" description="Nudix hydrolase" evidence="4">
    <location>
        <begin position="6"/>
        <end position="150"/>
    </location>
</feature>
<comment type="caution">
    <text evidence="5">The sequence shown here is derived from an EMBL/GenBank/DDBJ whole genome shotgun (WGS) entry which is preliminary data.</text>
</comment>
<keyword evidence="2 5" id="KW-0378">Hydrolase</keyword>
<dbReference type="RefSeq" id="WP_379157062.1">
    <property type="nucleotide sequence ID" value="NZ_JBHSRJ010000008.1"/>
</dbReference>
<evidence type="ECO:0000256" key="3">
    <source>
        <dbReference type="ARBA" id="ARBA00022842"/>
    </source>
</evidence>
<dbReference type="EMBL" id="JBHSRJ010000008">
    <property type="protein sequence ID" value="MFC6044875.1"/>
    <property type="molecule type" value="Genomic_DNA"/>
</dbReference>
<evidence type="ECO:0000256" key="2">
    <source>
        <dbReference type="ARBA" id="ARBA00022801"/>
    </source>
</evidence>
<dbReference type="Proteomes" id="UP001596135">
    <property type="component" value="Unassembled WGS sequence"/>
</dbReference>
<reference evidence="6" key="1">
    <citation type="journal article" date="2019" name="Int. J. Syst. Evol. Microbiol.">
        <title>The Global Catalogue of Microorganisms (GCM) 10K type strain sequencing project: providing services to taxonomists for standard genome sequencing and annotation.</title>
        <authorList>
            <consortium name="The Broad Institute Genomics Platform"/>
            <consortium name="The Broad Institute Genome Sequencing Center for Infectious Disease"/>
            <person name="Wu L."/>
            <person name="Ma J."/>
        </authorList>
    </citation>
    <scope>NUCLEOTIDE SEQUENCE [LARGE SCALE GENOMIC DNA]</scope>
    <source>
        <strain evidence="6">CCUG 54522</strain>
    </source>
</reference>
<dbReference type="CDD" id="cd04685">
    <property type="entry name" value="NUDIX_Hydrolase"/>
    <property type="match status" value="1"/>
</dbReference>
<evidence type="ECO:0000313" key="5">
    <source>
        <dbReference type="EMBL" id="MFC6044875.1"/>
    </source>
</evidence>
<dbReference type="SUPFAM" id="SSF55811">
    <property type="entry name" value="Nudix"/>
    <property type="match status" value="1"/>
</dbReference>
<dbReference type="PROSITE" id="PS00893">
    <property type="entry name" value="NUDIX_BOX"/>
    <property type="match status" value="1"/>
</dbReference>
<sequence>MGGRVVRHRTTARVLPVNGAGEVLLLHGWDPAAPDVTYWFSIGGGADHDEPLTHAAAREMREETGIEVSPDELGEPVGHEIAEFDWGFWHLVQDQTFYALRLDDAGGLHFDGLEPIERGTIDQAAWWSADALDADGTAANDNLTTMMRAAVRQILGVA</sequence>
<dbReference type="InterPro" id="IPR020084">
    <property type="entry name" value="NUDIX_hydrolase_CS"/>
</dbReference>
<keyword evidence="3" id="KW-0460">Magnesium</keyword>
<organism evidence="5 6">
    <name type="scientific">Nocardioides hankookensis</name>
    <dbReference type="NCBI Taxonomy" id="443157"/>
    <lineage>
        <taxon>Bacteria</taxon>
        <taxon>Bacillati</taxon>
        <taxon>Actinomycetota</taxon>
        <taxon>Actinomycetes</taxon>
        <taxon>Propionibacteriales</taxon>
        <taxon>Nocardioidaceae</taxon>
        <taxon>Nocardioides</taxon>
    </lineage>
</organism>
<keyword evidence="6" id="KW-1185">Reference proteome</keyword>
<comment type="cofactor">
    <cofactor evidence="1">
        <name>Mg(2+)</name>
        <dbReference type="ChEBI" id="CHEBI:18420"/>
    </cofactor>
</comment>
<evidence type="ECO:0000313" key="6">
    <source>
        <dbReference type="Proteomes" id="UP001596135"/>
    </source>
</evidence>
<dbReference type="InterPro" id="IPR000086">
    <property type="entry name" value="NUDIX_hydrolase_dom"/>
</dbReference>
<dbReference type="GO" id="GO:0016787">
    <property type="term" value="F:hydrolase activity"/>
    <property type="evidence" value="ECO:0007669"/>
    <property type="project" value="UniProtKB-KW"/>
</dbReference>
<name>A0ABW1LLQ5_9ACTN</name>
<gene>
    <name evidence="5" type="ORF">ACFPYL_17430</name>
</gene>
<dbReference type="Pfam" id="PF00293">
    <property type="entry name" value="NUDIX"/>
    <property type="match status" value="1"/>
</dbReference>
<evidence type="ECO:0000259" key="4">
    <source>
        <dbReference type="PROSITE" id="PS51462"/>
    </source>
</evidence>
<dbReference type="PROSITE" id="PS51462">
    <property type="entry name" value="NUDIX"/>
    <property type="match status" value="1"/>
</dbReference>